<keyword evidence="2" id="KW-1185">Reference proteome</keyword>
<dbReference type="EMBL" id="JAUSUL010000008">
    <property type="protein sequence ID" value="MDQ0317746.1"/>
    <property type="molecule type" value="Genomic_DNA"/>
</dbReference>
<gene>
    <name evidence="1" type="ORF">J2S73_004233</name>
</gene>
<dbReference type="Proteomes" id="UP001229244">
    <property type="component" value="Unassembled WGS sequence"/>
</dbReference>
<sequence>MTTDDAVLVDHQDEEFWVPRSVCLDGQSIEEGDSDLVVADWWLRDRGIF</sequence>
<evidence type="ECO:0000313" key="1">
    <source>
        <dbReference type="EMBL" id="MDQ0317746.1"/>
    </source>
</evidence>
<accession>A0AAE3VTB3</accession>
<proteinExistence type="predicted"/>
<protein>
    <submittedName>
        <fullName evidence="1">Uncharacterized protein</fullName>
    </submittedName>
</protein>
<reference evidence="1" key="1">
    <citation type="submission" date="2023-07" db="EMBL/GenBank/DDBJ databases">
        <title>Genomic Encyclopedia of Type Strains, Phase IV (KMG-IV): sequencing the most valuable type-strain genomes for metagenomic binning, comparative biology and taxonomic classification.</title>
        <authorList>
            <person name="Goeker M."/>
        </authorList>
    </citation>
    <scope>NUCLEOTIDE SEQUENCE</scope>
    <source>
        <strain evidence="1">DSM 21202</strain>
    </source>
</reference>
<dbReference type="RefSeq" id="WP_306887673.1">
    <property type="nucleotide sequence ID" value="NZ_JAUSUL010000008.1"/>
</dbReference>
<name>A0AAE3VTB3_9HYPH</name>
<organism evidence="1 2">
    <name type="scientific">Amorphus orientalis</name>
    <dbReference type="NCBI Taxonomy" id="649198"/>
    <lineage>
        <taxon>Bacteria</taxon>
        <taxon>Pseudomonadati</taxon>
        <taxon>Pseudomonadota</taxon>
        <taxon>Alphaproteobacteria</taxon>
        <taxon>Hyphomicrobiales</taxon>
        <taxon>Amorphaceae</taxon>
        <taxon>Amorphus</taxon>
    </lineage>
</organism>
<comment type="caution">
    <text evidence="1">The sequence shown here is derived from an EMBL/GenBank/DDBJ whole genome shotgun (WGS) entry which is preliminary data.</text>
</comment>
<evidence type="ECO:0000313" key="2">
    <source>
        <dbReference type="Proteomes" id="UP001229244"/>
    </source>
</evidence>
<dbReference type="AlphaFoldDB" id="A0AAE3VTB3"/>